<feature type="compositionally biased region" description="Polar residues" evidence="2">
    <location>
        <begin position="70"/>
        <end position="84"/>
    </location>
</feature>
<dbReference type="Proteomes" id="UP000002058">
    <property type="component" value="Unassembled WGS sequence"/>
</dbReference>
<evidence type="ECO:0000313" key="5">
    <source>
        <dbReference type="Proteomes" id="UP000002058"/>
    </source>
</evidence>
<feature type="compositionally biased region" description="Low complexity" evidence="2">
    <location>
        <begin position="578"/>
        <end position="587"/>
    </location>
</feature>
<dbReference type="PANTHER" id="PTHR28260:SF1">
    <property type="entry name" value="SPINDLE POLE BODY COMPONENT SPC105"/>
    <property type="match status" value="1"/>
</dbReference>
<feature type="region of interest" description="Disordered" evidence="2">
    <location>
        <begin position="755"/>
        <end position="774"/>
    </location>
</feature>
<gene>
    <name evidence="4" type="ORF">UREG_02327</name>
</gene>
<dbReference type="SMART" id="SM01315">
    <property type="entry name" value="Spc7_N"/>
    <property type="match status" value="1"/>
</dbReference>
<dbReference type="GO" id="GO:1990758">
    <property type="term" value="P:mitotic sister chromatid biorientation"/>
    <property type="evidence" value="ECO:0007669"/>
    <property type="project" value="TreeGrafter"/>
</dbReference>
<dbReference type="OMA" id="WRMKLQE"/>
<dbReference type="EMBL" id="CH476615">
    <property type="protein sequence ID" value="EEP77478.1"/>
    <property type="molecule type" value="Genomic_DNA"/>
</dbReference>
<proteinExistence type="predicted"/>
<name>C4JFA5_UNCRE</name>
<feature type="compositionally biased region" description="Basic residues" evidence="2">
    <location>
        <begin position="589"/>
        <end position="598"/>
    </location>
</feature>
<dbReference type="InterPro" id="IPR040850">
    <property type="entry name" value="Knl1_RWD_C"/>
</dbReference>
<dbReference type="KEGG" id="ure:UREG_02327"/>
<dbReference type="GO" id="GO:0034501">
    <property type="term" value="P:protein localization to kinetochore"/>
    <property type="evidence" value="ECO:0007669"/>
    <property type="project" value="TreeGrafter"/>
</dbReference>
<dbReference type="RefSeq" id="XP_002542811.1">
    <property type="nucleotide sequence ID" value="XM_002542765.1"/>
</dbReference>
<dbReference type="InterPro" id="IPR033338">
    <property type="entry name" value="Spc105/Spc7"/>
</dbReference>
<evidence type="ECO:0000259" key="3">
    <source>
        <dbReference type="SMART" id="SM00787"/>
    </source>
</evidence>
<feature type="region of interest" description="Disordered" evidence="2">
    <location>
        <begin position="289"/>
        <end position="316"/>
    </location>
</feature>
<reference evidence="5" key="1">
    <citation type="journal article" date="2009" name="Genome Res.">
        <title>Comparative genomic analyses of the human fungal pathogens Coccidioides and their relatives.</title>
        <authorList>
            <person name="Sharpton T.J."/>
            <person name="Stajich J.E."/>
            <person name="Rounsley S.D."/>
            <person name="Gardner M.J."/>
            <person name="Wortman J.R."/>
            <person name="Jordar V.S."/>
            <person name="Maiti R."/>
            <person name="Kodira C.D."/>
            <person name="Neafsey D.E."/>
            <person name="Zeng Q."/>
            <person name="Hung C.-Y."/>
            <person name="McMahan C."/>
            <person name="Muszewska A."/>
            <person name="Grynberg M."/>
            <person name="Mandel M.A."/>
            <person name="Kellner E.M."/>
            <person name="Barker B.M."/>
            <person name="Galgiani J.N."/>
            <person name="Orbach M.J."/>
            <person name="Kirkland T.N."/>
            <person name="Cole G.T."/>
            <person name="Henn M.R."/>
            <person name="Birren B.W."/>
            <person name="Taylor J.W."/>
        </authorList>
    </citation>
    <scope>NUCLEOTIDE SEQUENCE [LARGE SCALE GENOMIC DNA]</scope>
    <source>
        <strain evidence="5">UAMH 1704</strain>
    </source>
</reference>
<feature type="compositionally biased region" description="Polar residues" evidence="2">
    <location>
        <begin position="294"/>
        <end position="310"/>
    </location>
</feature>
<keyword evidence="5" id="KW-1185">Reference proteome</keyword>
<dbReference type="VEuPathDB" id="FungiDB:UREG_02327"/>
<organism evidence="4 5">
    <name type="scientific">Uncinocarpus reesii (strain UAMH 1704)</name>
    <dbReference type="NCBI Taxonomy" id="336963"/>
    <lineage>
        <taxon>Eukaryota</taxon>
        <taxon>Fungi</taxon>
        <taxon>Dikarya</taxon>
        <taxon>Ascomycota</taxon>
        <taxon>Pezizomycotina</taxon>
        <taxon>Eurotiomycetes</taxon>
        <taxon>Eurotiomycetidae</taxon>
        <taxon>Onygenales</taxon>
        <taxon>Onygenaceae</taxon>
        <taxon>Uncinocarpus</taxon>
    </lineage>
</organism>
<feature type="coiled-coil region" evidence="1">
    <location>
        <begin position="1052"/>
        <end position="1086"/>
    </location>
</feature>
<dbReference type="HOGENOM" id="CLU_002533_1_0_1"/>
<protein>
    <recommendedName>
        <fullName evidence="3">Spc7 kinetochore protein domain-containing protein</fullName>
    </recommendedName>
</protein>
<evidence type="ECO:0000256" key="2">
    <source>
        <dbReference type="SAM" id="MobiDB-lite"/>
    </source>
</evidence>
<dbReference type="Pfam" id="PF15402">
    <property type="entry name" value="MELT_2"/>
    <property type="match status" value="5"/>
</dbReference>
<feature type="compositionally biased region" description="Basic and acidic residues" evidence="2">
    <location>
        <begin position="764"/>
        <end position="774"/>
    </location>
</feature>
<dbReference type="GO" id="GO:0000776">
    <property type="term" value="C:kinetochore"/>
    <property type="evidence" value="ECO:0007669"/>
    <property type="project" value="TreeGrafter"/>
</dbReference>
<evidence type="ECO:0000313" key="4">
    <source>
        <dbReference type="EMBL" id="EEP77478.1"/>
    </source>
</evidence>
<keyword evidence="1" id="KW-0175">Coiled coil</keyword>
<dbReference type="GO" id="GO:0007094">
    <property type="term" value="P:mitotic spindle assembly checkpoint signaling"/>
    <property type="evidence" value="ECO:0007669"/>
    <property type="project" value="TreeGrafter"/>
</dbReference>
<dbReference type="Pfam" id="PF08317">
    <property type="entry name" value="Spc7"/>
    <property type="match status" value="1"/>
</dbReference>
<feature type="domain" description="Spc7 kinetochore protein" evidence="3">
    <location>
        <begin position="843"/>
        <end position="1172"/>
    </location>
</feature>
<dbReference type="PANTHER" id="PTHR28260">
    <property type="entry name" value="SPINDLE POLE BODY COMPONENT SPC105"/>
    <property type="match status" value="1"/>
</dbReference>
<dbReference type="STRING" id="336963.C4JFA5"/>
<feature type="compositionally biased region" description="Polar residues" evidence="2">
    <location>
        <begin position="202"/>
        <end position="231"/>
    </location>
</feature>
<dbReference type="Pfam" id="PF18210">
    <property type="entry name" value="Knl1_RWD_C"/>
    <property type="match status" value="1"/>
</dbReference>
<dbReference type="eggNOG" id="ENOG502S20P">
    <property type="taxonomic scope" value="Eukaryota"/>
</dbReference>
<dbReference type="SMART" id="SM00787">
    <property type="entry name" value="Spc7"/>
    <property type="match status" value="1"/>
</dbReference>
<dbReference type="InterPro" id="IPR013253">
    <property type="entry name" value="Spc7_domain"/>
</dbReference>
<dbReference type="GeneID" id="8439140"/>
<feature type="region of interest" description="Disordered" evidence="2">
    <location>
        <begin position="1"/>
        <end position="231"/>
    </location>
</feature>
<feature type="region of interest" description="Disordered" evidence="2">
    <location>
        <begin position="485"/>
        <end position="645"/>
    </location>
</feature>
<dbReference type="OrthoDB" id="5592879at2759"/>
<feature type="compositionally biased region" description="Acidic residues" evidence="2">
    <location>
        <begin position="189"/>
        <end position="201"/>
    </location>
</feature>
<feature type="compositionally biased region" description="Basic and acidic residues" evidence="2">
    <location>
        <begin position="85"/>
        <end position="106"/>
    </location>
</feature>
<evidence type="ECO:0000256" key="1">
    <source>
        <dbReference type="SAM" id="Coils"/>
    </source>
</evidence>
<sequence length="1407" mass="155977">MPFPLKSILKPAIPVSPLQSIPTFEETRRKTPARSPQRPSNYTGKNLLIDFSTPPSAPVVGTENLPNPYDTFNPTPARNGGQSRSEQERQIAERERDAREKHERAKQLALEQRAARRKSMDPPYTPDEENNDLEQFSPADQRHLHQRSRRRSSGISPDELDNIDDAFSSSPFSGDLDGDDTGIASLAPDNDDDISDSDVDNESTAMSLDNATGRSVVSTRSDGSNTDSSTRLDQSLRLAARIAGTNGIDYDENEDLSVAYANHEIAGAFKPWIKRGADRSELDAEDLSSRLDQENMNPFRQSTGYPQSQPGEDDVEDGMDLTKPVGGILLQKENKDSEYGSKIGRRLSTAISHTDEQTMEFTNVIGGIHKDLSPSKGFSGDSDIAEDEEMTMEFTSVVGGVLKKNIPQQGISITNGEQTYGTHEPESDPLYPDLTEVDMDMTGAVGGILPPIEEQTEPLEDETFGMEMTNAIGKILPSLRPTASARRNDDLEPEPVSSPFQENIMPSPPKPTTPLRVTSVPFYDGSPSLSNMRLNPGKSRSSGAHFSTTPTKSVSGQITPVKRAPSVRKSPHSLKSVTPTTPTTTPPSRKAHLSPKKISKPESHQPTLTPGSIFHHNKEKGQSTPTIVFQARRRSPSGLGIDKEGLGSPIVAAILDRRRSIGEDAQEFTPKAQITRGVRFNEPSELKRGGSKEELQKCDQHGTLGTGSPSTGCDAGQNIRDLISSLTPKKNKLKSRKSLHVGSAKGVLGKRPVELDMEEDEEDTPKRLRARESSPVKKIKLPAPPSKAETVGRISRFSPNKTRESPFRTVVATREPSQFKGTELEASANAQRHGITPEAEIVADGDSNPAVVEAKPLQLSEFLEMTNIHFMELTTTKRRHTLAPDTDKKHIVDDNDEGSKDINLEDCVAAGFCTIPMLELYQHSCRELKSYISEGRRIIRSIEAETYAENPPLFQEYVTAPPDIRLLMDNQFRNVKAHARLLSKSMWYEWRMKLLEGLKQGLNRHVEEMNQDAEVLSKKEILLDNIVPELIEKQARLQIDAHNLQKAVEEMENCDQEQLKQAREKLKTMELEITQRKRDLHEAQSNLEKSSDIIEKGTKQRMQLLKEIQEADHILEERRGWSVKEVYNLKAAAQDLERSSGWTIISVNPTPDSKDGATLSMRYGDELKLDFHPEAFHFQSTSNSAKGRQSKNMPVMLCYSPQSSRAATAGDVGLTAEMALMLHALRMRISHLTQSSMSPKAFLSGISRTWSTASSMRNEICMLGYCGVTKSKTVEANPGEPALLKVRCILLGYRTETKRHKKSPLAPIVPVGGKCKARIDVDFTIKPRPVLAKSEIEGHEVEVDVDVDVSAGKIYGFSKSDDELDMSEERIGEFLTQLVQRQDGKGKAFGKGLWRDAVKELERKVFC</sequence>
<dbReference type="InParanoid" id="C4JFA5"/>
<feature type="compositionally biased region" description="Polar residues" evidence="2">
    <location>
        <begin position="527"/>
        <end position="558"/>
    </location>
</feature>
<accession>C4JFA5</accession>
<feature type="coiled-coil region" evidence="1">
    <location>
        <begin position="992"/>
        <end position="1019"/>
    </location>
</feature>